<dbReference type="PANTHER" id="PTHR23259">
    <property type="entry name" value="RIDDLE"/>
    <property type="match status" value="1"/>
</dbReference>
<dbReference type="GO" id="GO:0030414">
    <property type="term" value="F:peptidase inhibitor activity"/>
    <property type="evidence" value="ECO:0007669"/>
    <property type="project" value="UniProtKB-KW"/>
</dbReference>
<dbReference type="Gene3D" id="2.10.25.10">
    <property type="entry name" value="Laminin"/>
    <property type="match status" value="15"/>
</dbReference>
<dbReference type="Pfam" id="PF01826">
    <property type="entry name" value="TIL"/>
    <property type="match status" value="12"/>
</dbReference>
<proteinExistence type="predicted"/>
<evidence type="ECO:0000259" key="3">
    <source>
        <dbReference type="Pfam" id="PF01826"/>
    </source>
</evidence>
<feature type="domain" description="TIL" evidence="3">
    <location>
        <begin position="510"/>
        <end position="564"/>
    </location>
</feature>
<feature type="domain" description="TIL" evidence="3">
    <location>
        <begin position="339"/>
        <end position="382"/>
    </location>
</feature>
<evidence type="ECO:0000256" key="1">
    <source>
        <dbReference type="ARBA" id="ARBA00022690"/>
    </source>
</evidence>
<feature type="domain" description="TIL" evidence="3">
    <location>
        <begin position="742"/>
        <end position="791"/>
    </location>
</feature>
<feature type="domain" description="TIL" evidence="3">
    <location>
        <begin position="4"/>
        <end position="58"/>
    </location>
</feature>
<name>A0AAV4MAP7_CAEEX</name>
<sequence>MIVCGINEEFQECGTACPIDCNNMLNPPVCRSPCVKGCFCKMGFVKDPTGKCVPPELCPIPDAINLPVQKGCFCSPGFVRDKQGNCILPKLCPPICGENEEFKECGTACPVTCLNRNQQIKCQERCVKGCFCKDGFVRNPSGKCCLPKLCQLVMCGENEEFRRMWNVVSNNLCQSKSAKFMSRKMCKGCFCRDGFVRDPTGKCVLPRFLSGLLYQLNVPFAVCGENEEFKECGTSCPTTCANRIQRNVCLERCAKGCFCRDGFVRDPTGKCVLPRFCPVVCGENEEFKECGTACPVTCVNRNQLIKCQERCVKGCFCKDGFVRNPSGKCCLPQLCPVVCGENEEFKECGTACPLTCVNRNQQIKCLERCVKGCFCKDGFVRDLVANVVHPNFSVAKMKNSKNVERRVQQLVPIKISEIYVKKDVQKGCFCRDGFVRDPIGKCVLPRFCPVICGENEEFRECGTSCPTTCVNRNQRNLCQERCAKGCFCRDGFVRDPTGKCVLPRFCPVICGENEEFKECGTACPLTCVNRNQQIKCQERCVKGCFCKDGFVRDPSGKCCLPQLCPVVCGENEEFKECGTACPLTCVNRNQQIKCQERCVKGCFCKNGFVRDPSSKCCLPEFCPVVCGENEEFKNCGTACPTVLIEISETTLCQERCVKGCFCREGFIKDPSGKCVLPQFCPVLCGENEEFKKECGTSCPTTCVNRNQRTLCQERCVKVVLQRWFRKRPNRKCVLPQLCPVICGENEEFKECGTACPLTCVNRNQPIKCQERCVKGCFCKDGFVRDPSGKCCLLYFVSWENEEFKECGTSCPTTCDSRNQRTLFCGENEEFKQCGTACPATCLNRNTKILCQEKCVRGCFCRDSFIRDSSGKCVLPRFCQLVICGENEEFKECGTACPATCVNRNKKILCQEKCIRGCFCRDGFVRDPSGKCCPPEQCPVVCKANEEFKECGPPCPANCTHPVPIISDKIAVSVSEDAFAKPA</sequence>
<accession>A0AAV4MAP7</accession>
<feature type="domain" description="TIL" evidence="3">
    <location>
        <begin position="568"/>
        <end position="622"/>
    </location>
</feature>
<dbReference type="CDD" id="cd19941">
    <property type="entry name" value="TIL"/>
    <property type="match status" value="12"/>
</dbReference>
<comment type="caution">
    <text evidence="4">The sequence shown here is derived from an EMBL/GenBank/DDBJ whole genome shotgun (WGS) entry which is preliminary data.</text>
</comment>
<feature type="domain" description="TIL" evidence="3">
    <location>
        <begin position="626"/>
        <end position="680"/>
    </location>
</feature>
<dbReference type="PANTHER" id="PTHR23259:SF70">
    <property type="entry name" value="ACCESSORY GLAND PROTEIN ACP62F-RELATED"/>
    <property type="match status" value="1"/>
</dbReference>
<feature type="domain" description="TIL" evidence="3">
    <location>
        <begin position="883"/>
        <end position="937"/>
    </location>
</feature>
<keyword evidence="2" id="KW-1015">Disulfide bond</keyword>
<protein>
    <submittedName>
        <fullName evidence="4">Zonadhesin</fullName>
    </submittedName>
</protein>
<organism evidence="4 5">
    <name type="scientific">Caerostris extrusa</name>
    <name type="common">Bark spider</name>
    <name type="synonym">Caerostris bankana</name>
    <dbReference type="NCBI Taxonomy" id="172846"/>
    <lineage>
        <taxon>Eukaryota</taxon>
        <taxon>Metazoa</taxon>
        <taxon>Ecdysozoa</taxon>
        <taxon>Arthropoda</taxon>
        <taxon>Chelicerata</taxon>
        <taxon>Arachnida</taxon>
        <taxon>Araneae</taxon>
        <taxon>Araneomorphae</taxon>
        <taxon>Entelegynae</taxon>
        <taxon>Araneoidea</taxon>
        <taxon>Araneidae</taxon>
        <taxon>Caerostris</taxon>
    </lineage>
</organism>
<evidence type="ECO:0000256" key="2">
    <source>
        <dbReference type="ARBA" id="ARBA00023157"/>
    </source>
</evidence>
<dbReference type="InterPro" id="IPR051368">
    <property type="entry name" value="SerProtInhib-TIL_Domain"/>
</dbReference>
<feature type="domain" description="TIL" evidence="3">
    <location>
        <begin position="96"/>
        <end position="150"/>
    </location>
</feature>
<dbReference type="InterPro" id="IPR036084">
    <property type="entry name" value="Ser_inhib-like_sf"/>
</dbReference>
<evidence type="ECO:0000313" key="4">
    <source>
        <dbReference type="EMBL" id="GIX68945.1"/>
    </source>
</evidence>
<keyword evidence="5" id="KW-1185">Reference proteome</keyword>
<feature type="domain" description="TIL" evidence="3">
    <location>
        <begin position="281"/>
        <end position="335"/>
    </location>
</feature>
<evidence type="ECO:0000313" key="5">
    <source>
        <dbReference type="Proteomes" id="UP001054945"/>
    </source>
</evidence>
<dbReference type="EMBL" id="BPLR01019535">
    <property type="protein sequence ID" value="GIX68945.1"/>
    <property type="molecule type" value="Genomic_DNA"/>
</dbReference>
<dbReference type="AlphaFoldDB" id="A0AAV4MAP7"/>
<dbReference type="Proteomes" id="UP001054945">
    <property type="component" value="Unassembled WGS sequence"/>
</dbReference>
<feature type="domain" description="TIL" evidence="3">
    <location>
        <begin position="824"/>
        <end position="878"/>
    </location>
</feature>
<gene>
    <name evidence="4" type="primary">Zan_0</name>
    <name evidence="4" type="ORF">CEXT_109741</name>
</gene>
<feature type="domain" description="TIL" evidence="3">
    <location>
        <begin position="452"/>
        <end position="506"/>
    </location>
</feature>
<dbReference type="SUPFAM" id="SSF57567">
    <property type="entry name" value="Serine protease inhibitors"/>
    <property type="match status" value="15"/>
</dbReference>
<feature type="domain" description="TIL" evidence="3">
    <location>
        <begin position="223"/>
        <end position="277"/>
    </location>
</feature>
<reference evidence="4 5" key="1">
    <citation type="submission" date="2021-06" db="EMBL/GenBank/DDBJ databases">
        <title>Caerostris extrusa draft genome.</title>
        <authorList>
            <person name="Kono N."/>
            <person name="Arakawa K."/>
        </authorList>
    </citation>
    <scope>NUCLEOTIDE SEQUENCE [LARGE SCALE GENOMIC DNA]</scope>
</reference>
<dbReference type="InterPro" id="IPR002919">
    <property type="entry name" value="TIL_dom"/>
</dbReference>
<keyword evidence="1" id="KW-0646">Protease inhibitor</keyword>